<organism evidence="10 11">
    <name type="scientific">Adlercreutzia faecimuris</name>
    <dbReference type="NCBI Taxonomy" id="2897341"/>
    <lineage>
        <taxon>Bacteria</taxon>
        <taxon>Bacillati</taxon>
        <taxon>Actinomycetota</taxon>
        <taxon>Coriobacteriia</taxon>
        <taxon>Eggerthellales</taxon>
        <taxon>Eggerthellaceae</taxon>
        <taxon>Adlercreutzia</taxon>
    </lineage>
</organism>
<proteinExistence type="inferred from homology"/>
<gene>
    <name evidence="10" type="ORF">LPT13_10155</name>
</gene>
<dbReference type="EC" id="3.1.3.15" evidence="3 8"/>
<dbReference type="Gene3D" id="3.20.20.140">
    <property type="entry name" value="Metal-dependent hydrolases"/>
    <property type="match status" value="1"/>
</dbReference>
<sequence length="271" mass="28956">MELVNTHCHSRYCGHGAGEVADYARAAEAAGIATLAFTEHFPLSAALDPDGYLSVPAADIPAYLAAVEQARADHPALDIICGCELDYLGPDEDRGLTADDLAPFELILGSVHFVDAWPFDDPAQRGAWDEPGAPDRIWRRYVELWCQAASDPAQPFHVMSHPDLAKKFGFMPSFDPAPLYGAMAEAAAAGGRMVEVNTSGSYYACAEMFPAPALLAAFRRAGAPCTVGTDAHDPANVARDIERGYALMAAAGYRCVTVPTRSGDRREVPLA</sequence>
<reference evidence="10" key="1">
    <citation type="submission" date="2021-11" db="EMBL/GenBank/DDBJ databases">
        <title>A Novel Adlercreutzia Species, isolated from a Allomyrina dichotoma larva feces.</title>
        <authorList>
            <person name="Suh M.K."/>
        </authorList>
    </citation>
    <scope>NUCLEOTIDE SEQUENCE</scope>
    <source>
        <strain evidence="10">JBNU-10</strain>
    </source>
</reference>
<dbReference type="InterPro" id="IPR010140">
    <property type="entry name" value="Histidinol_P_phosphatase_HisJ"/>
</dbReference>
<dbReference type="EMBL" id="JAJMLW010000003">
    <property type="protein sequence ID" value="MCI2242707.1"/>
    <property type="molecule type" value="Genomic_DNA"/>
</dbReference>
<feature type="domain" description="PHP" evidence="9">
    <location>
        <begin position="6"/>
        <end position="199"/>
    </location>
</feature>
<evidence type="ECO:0000256" key="3">
    <source>
        <dbReference type="ARBA" id="ARBA00013085"/>
    </source>
</evidence>
<evidence type="ECO:0000256" key="2">
    <source>
        <dbReference type="ARBA" id="ARBA00009152"/>
    </source>
</evidence>
<name>A0ABS9WK24_9ACTN</name>
<comment type="catalytic activity">
    <reaction evidence="7 8">
        <text>L-histidinol phosphate + H2O = L-histidinol + phosphate</text>
        <dbReference type="Rhea" id="RHEA:14465"/>
        <dbReference type="ChEBI" id="CHEBI:15377"/>
        <dbReference type="ChEBI" id="CHEBI:43474"/>
        <dbReference type="ChEBI" id="CHEBI:57699"/>
        <dbReference type="ChEBI" id="CHEBI:57980"/>
        <dbReference type="EC" id="3.1.3.15"/>
    </reaction>
</comment>
<evidence type="ECO:0000313" key="11">
    <source>
        <dbReference type="Proteomes" id="UP001430755"/>
    </source>
</evidence>
<evidence type="ECO:0000256" key="7">
    <source>
        <dbReference type="ARBA" id="ARBA00049158"/>
    </source>
</evidence>
<evidence type="ECO:0000259" key="9">
    <source>
        <dbReference type="Pfam" id="PF02811"/>
    </source>
</evidence>
<protein>
    <recommendedName>
        <fullName evidence="3 8">Histidinol-phosphatase</fullName>
        <shortName evidence="8">HolPase</shortName>
        <ecNumber evidence="3 8">3.1.3.15</ecNumber>
    </recommendedName>
</protein>
<dbReference type="NCBIfam" id="TIGR01856">
    <property type="entry name" value="hisJ_fam"/>
    <property type="match status" value="1"/>
</dbReference>
<comment type="caution">
    <text evidence="10">The sequence shown here is derived from an EMBL/GenBank/DDBJ whole genome shotgun (WGS) entry which is preliminary data.</text>
</comment>
<dbReference type="InterPro" id="IPR016195">
    <property type="entry name" value="Pol/histidinol_Pase-like"/>
</dbReference>
<accession>A0ABS9WK24</accession>
<dbReference type="Pfam" id="PF02811">
    <property type="entry name" value="PHP"/>
    <property type="match status" value="1"/>
</dbReference>
<keyword evidence="11" id="KW-1185">Reference proteome</keyword>
<evidence type="ECO:0000256" key="1">
    <source>
        <dbReference type="ARBA" id="ARBA00004970"/>
    </source>
</evidence>
<dbReference type="Proteomes" id="UP001430755">
    <property type="component" value="Unassembled WGS sequence"/>
</dbReference>
<evidence type="ECO:0000256" key="5">
    <source>
        <dbReference type="ARBA" id="ARBA00022801"/>
    </source>
</evidence>
<comment type="similarity">
    <text evidence="2 8">Belongs to the PHP hydrolase family. HisK subfamily.</text>
</comment>
<evidence type="ECO:0000256" key="8">
    <source>
        <dbReference type="RuleBase" id="RU366003"/>
    </source>
</evidence>
<dbReference type="PANTHER" id="PTHR21039:SF0">
    <property type="entry name" value="HISTIDINOL-PHOSPHATASE"/>
    <property type="match status" value="1"/>
</dbReference>
<evidence type="ECO:0000313" key="10">
    <source>
        <dbReference type="EMBL" id="MCI2242707.1"/>
    </source>
</evidence>
<keyword evidence="6 8" id="KW-0368">Histidine biosynthesis</keyword>
<evidence type="ECO:0000256" key="4">
    <source>
        <dbReference type="ARBA" id="ARBA00022605"/>
    </source>
</evidence>
<evidence type="ECO:0000256" key="6">
    <source>
        <dbReference type="ARBA" id="ARBA00023102"/>
    </source>
</evidence>
<dbReference type="PANTHER" id="PTHR21039">
    <property type="entry name" value="HISTIDINOL PHOSPHATASE-RELATED"/>
    <property type="match status" value="1"/>
</dbReference>
<dbReference type="RefSeq" id="WP_242166194.1">
    <property type="nucleotide sequence ID" value="NZ_JAJMLW010000003.1"/>
</dbReference>
<keyword evidence="5 8" id="KW-0378">Hydrolase</keyword>
<keyword evidence="4 8" id="KW-0028">Amino-acid biosynthesis</keyword>
<dbReference type="InterPro" id="IPR004013">
    <property type="entry name" value="PHP_dom"/>
</dbReference>
<dbReference type="SUPFAM" id="SSF89550">
    <property type="entry name" value="PHP domain-like"/>
    <property type="match status" value="1"/>
</dbReference>
<comment type="pathway">
    <text evidence="1 8">Amino-acid biosynthesis; L-histidine biosynthesis; L-histidine from 5-phospho-alpha-D-ribose 1-diphosphate: step 8/9.</text>
</comment>